<reference evidence="2" key="1">
    <citation type="journal article" date="2015" name="Nature">
        <title>Complex archaea that bridge the gap between prokaryotes and eukaryotes.</title>
        <authorList>
            <person name="Spang A."/>
            <person name="Saw J.H."/>
            <person name="Jorgensen S.L."/>
            <person name="Zaremba-Niedzwiedzka K."/>
            <person name="Martijn J."/>
            <person name="Lind A.E."/>
            <person name="van Eijk R."/>
            <person name="Schleper C."/>
            <person name="Guy L."/>
            <person name="Ettema T.J."/>
        </authorList>
    </citation>
    <scope>NUCLEOTIDE SEQUENCE</scope>
</reference>
<proteinExistence type="predicted"/>
<sequence length="162" mass="17981">MIRFILLSVCAAAPFFTLAQSTTVYKCVIKGVPTFSQTPCAKDAQVITLKDINVIEAYKSSTPGKGITDTSVDDFLEVQQIEREIKRLELSIAQSQKEYAAKKQQIDYMTQDKANRLGASSIADAIATKTNSLKQAYDASINQTQQKIESLKQRKQQLSQNP</sequence>
<feature type="coiled-coil region" evidence="1">
    <location>
        <begin position="134"/>
        <end position="161"/>
    </location>
</feature>
<comment type="caution">
    <text evidence="2">The sequence shown here is derived from an EMBL/GenBank/DDBJ whole genome shotgun (WGS) entry which is preliminary data.</text>
</comment>
<organism evidence="2">
    <name type="scientific">marine sediment metagenome</name>
    <dbReference type="NCBI Taxonomy" id="412755"/>
    <lineage>
        <taxon>unclassified sequences</taxon>
        <taxon>metagenomes</taxon>
        <taxon>ecological metagenomes</taxon>
    </lineage>
</organism>
<dbReference type="AlphaFoldDB" id="A0A0F9SWP9"/>
<feature type="coiled-coil region" evidence="1">
    <location>
        <begin position="78"/>
        <end position="105"/>
    </location>
</feature>
<dbReference type="EMBL" id="LAZR01000484">
    <property type="protein sequence ID" value="KKN67062.1"/>
    <property type="molecule type" value="Genomic_DNA"/>
</dbReference>
<evidence type="ECO:0000313" key="2">
    <source>
        <dbReference type="EMBL" id="KKN67062.1"/>
    </source>
</evidence>
<gene>
    <name evidence="2" type="ORF">LCGC14_0465020</name>
</gene>
<name>A0A0F9SWP9_9ZZZZ</name>
<evidence type="ECO:0000256" key="1">
    <source>
        <dbReference type="SAM" id="Coils"/>
    </source>
</evidence>
<accession>A0A0F9SWP9</accession>
<protein>
    <submittedName>
        <fullName evidence="2">Uncharacterized protein</fullName>
    </submittedName>
</protein>
<keyword evidence="1" id="KW-0175">Coiled coil</keyword>